<protein>
    <submittedName>
        <fullName evidence="13">VCAM1 protein</fullName>
    </submittedName>
</protein>
<organism evidence="13 14">
    <name type="scientific">Odontophorus gujanensis</name>
    <name type="common">marbled wood quail</name>
    <dbReference type="NCBI Taxonomy" id="886794"/>
    <lineage>
        <taxon>Eukaryota</taxon>
        <taxon>Metazoa</taxon>
        <taxon>Chordata</taxon>
        <taxon>Craniata</taxon>
        <taxon>Vertebrata</taxon>
        <taxon>Euteleostomi</taxon>
        <taxon>Archelosauria</taxon>
        <taxon>Archosauria</taxon>
        <taxon>Dinosauria</taxon>
        <taxon>Saurischia</taxon>
        <taxon>Theropoda</taxon>
        <taxon>Coelurosauria</taxon>
        <taxon>Aves</taxon>
        <taxon>Neognathae</taxon>
        <taxon>Galloanserae</taxon>
        <taxon>Galliformes</taxon>
        <taxon>Odontophoridae</taxon>
        <taxon>Odontophorus</taxon>
    </lineage>
</organism>
<name>A0A7K9YCR5_9GALL</name>
<evidence type="ECO:0000256" key="8">
    <source>
        <dbReference type="ARBA" id="ARBA00023157"/>
    </source>
</evidence>
<dbReference type="AlphaFoldDB" id="A0A7K9YCR5"/>
<evidence type="ECO:0000256" key="10">
    <source>
        <dbReference type="ARBA" id="ARBA00023319"/>
    </source>
</evidence>
<dbReference type="InterPro" id="IPR047012">
    <property type="entry name" value="ICAM_VCAM"/>
</dbReference>
<proteinExistence type="predicted"/>
<dbReference type="PRINTS" id="PR01472">
    <property type="entry name" value="ICAMVCAM1"/>
</dbReference>
<dbReference type="SMART" id="SM00408">
    <property type="entry name" value="IGc2"/>
    <property type="match status" value="4"/>
</dbReference>
<feature type="transmembrane region" description="Helical" evidence="11">
    <location>
        <begin position="482"/>
        <end position="506"/>
    </location>
</feature>
<keyword evidence="5" id="KW-0130">Cell adhesion</keyword>
<dbReference type="Pfam" id="PF07679">
    <property type="entry name" value="I-set"/>
    <property type="match status" value="1"/>
</dbReference>
<accession>A0A7K9YCR5</accession>
<dbReference type="InterPro" id="IPR036179">
    <property type="entry name" value="Ig-like_dom_sf"/>
</dbReference>
<evidence type="ECO:0000256" key="4">
    <source>
        <dbReference type="ARBA" id="ARBA00022737"/>
    </source>
</evidence>
<dbReference type="PIRSF" id="PIRSF000615">
    <property type="entry name" value="TyrPK_CSF1-R"/>
    <property type="match status" value="1"/>
</dbReference>
<dbReference type="PANTHER" id="PTHR13771">
    <property type="entry name" value="INTERCELLULAR ADHESION MOLECULE"/>
    <property type="match status" value="1"/>
</dbReference>
<feature type="non-terminal residue" evidence="13">
    <location>
        <position position="1"/>
    </location>
</feature>
<keyword evidence="7 11" id="KW-0472">Membrane</keyword>
<gene>
    <name evidence="13" type="primary">Vcam1</name>
    <name evidence="13" type="ORF">ODOGUJ_R03497</name>
</gene>
<dbReference type="OrthoDB" id="10045578at2759"/>
<dbReference type="Proteomes" id="UP000522663">
    <property type="component" value="Unassembled WGS sequence"/>
</dbReference>
<dbReference type="Pfam" id="PF13927">
    <property type="entry name" value="Ig_3"/>
    <property type="match status" value="3"/>
</dbReference>
<evidence type="ECO:0000313" key="14">
    <source>
        <dbReference type="Proteomes" id="UP000522663"/>
    </source>
</evidence>
<evidence type="ECO:0000256" key="2">
    <source>
        <dbReference type="ARBA" id="ARBA00022692"/>
    </source>
</evidence>
<evidence type="ECO:0000313" key="13">
    <source>
        <dbReference type="EMBL" id="NXJ07508.1"/>
    </source>
</evidence>
<evidence type="ECO:0000256" key="3">
    <source>
        <dbReference type="ARBA" id="ARBA00022729"/>
    </source>
</evidence>
<dbReference type="PRINTS" id="PR01474">
    <property type="entry name" value="VCAM1"/>
</dbReference>
<reference evidence="13 14" key="1">
    <citation type="submission" date="2019-09" db="EMBL/GenBank/DDBJ databases">
        <title>Bird 10,000 Genomes (B10K) Project - Family phase.</title>
        <authorList>
            <person name="Zhang G."/>
        </authorList>
    </citation>
    <scope>NUCLEOTIDE SEQUENCE [LARGE SCALE GENOMIC DNA]</scope>
    <source>
        <strain evidence="13">B10K-DU-001-53</strain>
        <tissue evidence="13">Muscle</tissue>
    </source>
</reference>
<evidence type="ECO:0000256" key="11">
    <source>
        <dbReference type="SAM" id="Phobius"/>
    </source>
</evidence>
<keyword evidence="6 11" id="KW-1133">Transmembrane helix</keyword>
<dbReference type="InterPro" id="IPR003599">
    <property type="entry name" value="Ig_sub"/>
</dbReference>
<keyword evidence="8" id="KW-1015">Disulfide bond</keyword>
<comment type="caution">
    <text evidence="13">The sequence shown here is derived from an EMBL/GenBank/DDBJ whole genome shotgun (WGS) entry which is preliminary data.</text>
</comment>
<dbReference type="GO" id="GO:0005178">
    <property type="term" value="F:integrin binding"/>
    <property type="evidence" value="ECO:0007669"/>
    <property type="project" value="InterPro"/>
</dbReference>
<dbReference type="FunFam" id="2.60.40.10:FF:000625">
    <property type="entry name" value="Vascular cell adhesion molecule 1"/>
    <property type="match status" value="1"/>
</dbReference>
<dbReference type="GO" id="GO:0005886">
    <property type="term" value="C:plasma membrane"/>
    <property type="evidence" value="ECO:0007669"/>
    <property type="project" value="TreeGrafter"/>
</dbReference>
<keyword evidence="10" id="KW-0393">Immunoglobulin domain</keyword>
<evidence type="ECO:0000256" key="5">
    <source>
        <dbReference type="ARBA" id="ARBA00022889"/>
    </source>
</evidence>
<sequence>FLPLVAKGFEMEIIPAHRVVAQIGGTVILTCNTTGCAFPKFSWRTQMDYPLGGIVSNNKMYSTLTMNPVSTENCNDYLCTVLCNKEKKEKSVKVELYSFPSDPVIETNTSLVVGETATVICKIHDVFPSNHLEVLLKKEEHILHIETFDGDVISTKTETITVAYSFNLATEDNGKEITCVARLQIAGMDFEPKERLTSLKLNANFGPQNTFIYASPGNSSMEGDSLKLTCVTESNPPAQVFWRKHLAKETIQHFIENNVLSIANARFTDSGQYICEVINPVTKKTEKATVNIVIQAPPKNTTLTVFPSSSVKEGESVTISCTAASVPAVQIILEKKIGDVVTTLKTEDGKYTIDKAQLKDAGKYECTFINKFGNHSLDIELVVKVPPQNITVLIYPSENVEEGENVTIMCSTYSNPPSQMILKKVNQDKEIILPSVNGTFTLYNVTKNDTGRYLLDVFNEVGNNVKVIEIAVVGKLEKTDRIMPMIIAFSCVTAIAIPVVAILIYVSRQAKINGSYSLVKALRLKV</sequence>
<dbReference type="InterPro" id="IPR003598">
    <property type="entry name" value="Ig_sub2"/>
</dbReference>
<dbReference type="PROSITE" id="PS50835">
    <property type="entry name" value="IG_LIKE"/>
    <property type="match status" value="4"/>
</dbReference>
<evidence type="ECO:0000256" key="7">
    <source>
        <dbReference type="ARBA" id="ARBA00023136"/>
    </source>
</evidence>
<dbReference type="EMBL" id="VXAB01004382">
    <property type="protein sequence ID" value="NXJ07508.1"/>
    <property type="molecule type" value="Genomic_DNA"/>
</dbReference>
<feature type="domain" description="Ig-like" evidence="12">
    <location>
        <begin position="387"/>
        <end position="471"/>
    </location>
</feature>
<keyword evidence="14" id="KW-1185">Reference proteome</keyword>
<dbReference type="CDD" id="cd00096">
    <property type="entry name" value="Ig"/>
    <property type="match status" value="1"/>
</dbReference>
<dbReference type="SUPFAM" id="SSF48726">
    <property type="entry name" value="Immunoglobulin"/>
    <property type="match status" value="5"/>
</dbReference>
<keyword evidence="3" id="KW-0732">Signal</keyword>
<feature type="domain" description="Ig-like" evidence="12">
    <location>
        <begin position="207"/>
        <end position="291"/>
    </location>
</feature>
<evidence type="ECO:0000256" key="1">
    <source>
        <dbReference type="ARBA" id="ARBA00004479"/>
    </source>
</evidence>
<dbReference type="InterPro" id="IPR013098">
    <property type="entry name" value="Ig_I-set"/>
</dbReference>
<dbReference type="InterPro" id="IPR007110">
    <property type="entry name" value="Ig-like_dom"/>
</dbReference>
<comment type="subcellular location">
    <subcellularLocation>
        <location evidence="1">Membrane</location>
        <topology evidence="1">Single-pass type I membrane protein</topology>
    </subcellularLocation>
</comment>
<feature type="domain" description="Ig-like" evidence="12">
    <location>
        <begin position="298"/>
        <end position="384"/>
    </location>
</feature>
<evidence type="ECO:0000259" key="12">
    <source>
        <dbReference type="PROSITE" id="PS50835"/>
    </source>
</evidence>
<dbReference type="InterPro" id="IPR003987">
    <property type="entry name" value="ICAM_VCAM_N"/>
</dbReference>
<keyword evidence="4" id="KW-0677">Repeat</keyword>
<evidence type="ECO:0000256" key="9">
    <source>
        <dbReference type="ARBA" id="ARBA00023180"/>
    </source>
</evidence>
<dbReference type="Gene3D" id="2.60.40.10">
    <property type="entry name" value="Immunoglobulins"/>
    <property type="match status" value="5"/>
</dbReference>
<dbReference type="SMART" id="SM00409">
    <property type="entry name" value="IG"/>
    <property type="match status" value="4"/>
</dbReference>
<evidence type="ECO:0000256" key="6">
    <source>
        <dbReference type="ARBA" id="ARBA00022989"/>
    </source>
</evidence>
<feature type="domain" description="Ig-like" evidence="12">
    <location>
        <begin position="3"/>
        <end position="95"/>
    </location>
</feature>
<dbReference type="InterPro" id="IPR013783">
    <property type="entry name" value="Ig-like_fold"/>
</dbReference>
<dbReference type="PANTHER" id="PTHR13771:SF14">
    <property type="entry name" value="VASCULAR CELL ADHESION PROTEIN 1"/>
    <property type="match status" value="1"/>
</dbReference>
<feature type="non-terminal residue" evidence="13">
    <location>
        <position position="526"/>
    </location>
</feature>
<keyword evidence="2 11" id="KW-0812">Transmembrane</keyword>
<dbReference type="InterPro" id="IPR003989">
    <property type="entry name" value="VCAM-1"/>
</dbReference>
<dbReference type="GO" id="GO:0098609">
    <property type="term" value="P:cell-cell adhesion"/>
    <property type="evidence" value="ECO:0007669"/>
    <property type="project" value="InterPro"/>
</dbReference>
<keyword evidence="9" id="KW-0325">Glycoprotein</keyword>